<evidence type="ECO:0000313" key="2">
    <source>
        <dbReference type="Proteomes" id="UP000176609"/>
    </source>
</evidence>
<accession>A0A1F6AR91</accession>
<protein>
    <submittedName>
        <fullName evidence="1">Uncharacterized protein</fullName>
    </submittedName>
</protein>
<dbReference type="Proteomes" id="UP000176609">
    <property type="component" value="Unassembled WGS sequence"/>
</dbReference>
<proteinExistence type="predicted"/>
<gene>
    <name evidence="1" type="ORF">A2960_02610</name>
</gene>
<comment type="caution">
    <text evidence="1">The sequence shown here is derived from an EMBL/GenBank/DDBJ whole genome shotgun (WGS) entry which is preliminary data.</text>
</comment>
<organism evidence="1 2">
    <name type="scientific">Candidatus Gottesmanbacteria bacterium RIFCSPLOWO2_01_FULL_39_12b</name>
    <dbReference type="NCBI Taxonomy" id="1798388"/>
    <lineage>
        <taxon>Bacteria</taxon>
        <taxon>Candidatus Gottesmaniibacteriota</taxon>
    </lineage>
</organism>
<dbReference type="EMBL" id="MFJR01000007">
    <property type="protein sequence ID" value="OGG27013.1"/>
    <property type="molecule type" value="Genomic_DNA"/>
</dbReference>
<sequence>MLKTIRNLIIAISFLILSFGIGYKLGAKNLDFESFKNTNFIGKTSSVPKSVDFTLFWDVWDRLSRTYIDKKNLDP</sequence>
<dbReference type="AlphaFoldDB" id="A0A1F6AR91"/>
<evidence type="ECO:0000313" key="1">
    <source>
        <dbReference type="EMBL" id="OGG27013.1"/>
    </source>
</evidence>
<name>A0A1F6AR91_9BACT</name>
<reference evidence="1 2" key="1">
    <citation type="journal article" date="2016" name="Nat. Commun.">
        <title>Thousands of microbial genomes shed light on interconnected biogeochemical processes in an aquifer system.</title>
        <authorList>
            <person name="Anantharaman K."/>
            <person name="Brown C.T."/>
            <person name="Hug L.A."/>
            <person name="Sharon I."/>
            <person name="Castelle C.J."/>
            <person name="Probst A.J."/>
            <person name="Thomas B.C."/>
            <person name="Singh A."/>
            <person name="Wilkins M.J."/>
            <person name="Karaoz U."/>
            <person name="Brodie E.L."/>
            <person name="Williams K.H."/>
            <person name="Hubbard S.S."/>
            <person name="Banfield J.F."/>
        </authorList>
    </citation>
    <scope>NUCLEOTIDE SEQUENCE [LARGE SCALE GENOMIC DNA]</scope>
</reference>